<dbReference type="PANTHER" id="PTHR15048:SF0">
    <property type="entry name" value="STARCH-BINDING DOMAIN-CONTAINING PROTEIN 1"/>
    <property type="match status" value="1"/>
</dbReference>
<dbReference type="PROSITE" id="PS51166">
    <property type="entry name" value="CBM20"/>
    <property type="match status" value="2"/>
</dbReference>
<feature type="compositionally biased region" description="Low complexity" evidence="2">
    <location>
        <begin position="190"/>
        <end position="209"/>
    </location>
</feature>
<dbReference type="GO" id="GO:2001070">
    <property type="term" value="F:starch binding"/>
    <property type="evidence" value="ECO:0007669"/>
    <property type="project" value="InterPro"/>
</dbReference>
<gene>
    <name evidence="4" type="primary">PLEST003637</name>
    <name evidence="4" type="ORF">PLESTB_000564600</name>
</gene>
<reference evidence="4 5" key="1">
    <citation type="journal article" date="2023" name="Commun. Biol.">
        <title>Reorganization of the ancestral sex-determining regions during the evolution of trioecy in Pleodorina starrii.</title>
        <authorList>
            <person name="Takahashi K."/>
            <person name="Suzuki S."/>
            <person name="Kawai-Toyooka H."/>
            <person name="Yamamoto K."/>
            <person name="Hamaji T."/>
            <person name="Ootsuki R."/>
            <person name="Yamaguchi H."/>
            <person name="Kawachi M."/>
            <person name="Higashiyama T."/>
            <person name="Nozaki H."/>
        </authorList>
    </citation>
    <scope>NUCLEOTIDE SEQUENCE [LARGE SCALE GENOMIC DNA]</scope>
    <source>
        <strain evidence="4 5">NIES-4479</strain>
    </source>
</reference>
<feature type="domain" description="CBM20" evidence="3">
    <location>
        <begin position="90"/>
        <end position="199"/>
    </location>
</feature>
<dbReference type="GO" id="GO:0016020">
    <property type="term" value="C:membrane"/>
    <property type="evidence" value="ECO:0007669"/>
    <property type="project" value="TreeGrafter"/>
</dbReference>
<keyword evidence="5" id="KW-1185">Reference proteome</keyword>
<dbReference type="InterPro" id="IPR013784">
    <property type="entry name" value="Carb-bd-like_fold"/>
</dbReference>
<evidence type="ECO:0000313" key="5">
    <source>
        <dbReference type="Proteomes" id="UP001165080"/>
    </source>
</evidence>
<dbReference type="InterPro" id="IPR002044">
    <property type="entry name" value="CBM20"/>
</dbReference>
<protein>
    <recommendedName>
        <fullName evidence="3">CBM20 domain-containing protein</fullName>
    </recommendedName>
</protein>
<feature type="region of interest" description="Disordered" evidence="2">
    <location>
        <begin position="1"/>
        <end position="32"/>
    </location>
</feature>
<dbReference type="InterPro" id="IPR013783">
    <property type="entry name" value="Ig-like_fold"/>
</dbReference>
<dbReference type="Gene3D" id="1.10.287.1490">
    <property type="match status" value="1"/>
</dbReference>
<evidence type="ECO:0000256" key="1">
    <source>
        <dbReference type="SAM" id="Coils"/>
    </source>
</evidence>
<keyword evidence="1" id="KW-0175">Coiled coil</keyword>
<dbReference type="Pfam" id="PF00686">
    <property type="entry name" value="CBM_20"/>
    <property type="match status" value="2"/>
</dbReference>
<feature type="domain" description="CBM20" evidence="3">
    <location>
        <begin position="262"/>
        <end position="379"/>
    </location>
</feature>
<name>A0A9W6BHJ8_9CHLO</name>
<evidence type="ECO:0000259" key="3">
    <source>
        <dbReference type="PROSITE" id="PS51166"/>
    </source>
</evidence>
<dbReference type="SUPFAM" id="SSF49452">
    <property type="entry name" value="Starch-binding domain-like"/>
    <property type="match status" value="2"/>
</dbReference>
<feature type="region of interest" description="Disordered" evidence="2">
    <location>
        <begin position="189"/>
        <end position="209"/>
    </location>
</feature>
<dbReference type="EMBL" id="BRXU01000005">
    <property type="protein sequence ID" value="GLC51935.1"/>
    <property type="molecule type" value="Genomic_DNA"/>
</dbReference>
<evidence type="ECO:0000256" key="2">
    <source>
        <dbReference type="SAM" id="MobiDB-lite"/>
    </source>
</evidence>
<comment type="caution">
    <text evidence="4">The sequence shown here is derived from an EMBL/GenBank/DDBJ whole genome shotgun (WGS) entry which is preliminary data.</text>
</comment>
<dbReference type="Gene3D" id="2.60.40.10">
    <property type="entry name" value="Immunoglobulins"/>
    <property type="match status" value="2"/>
</dbReference>
<dbReference type="SMART" id="SM01065">
    <property type="entry name" value="CBM_2"/>
    <property type="match status" value="2"/>
</dbReference>
<feature type="coiled-coil region" evidence="1">
    <location>
        <begin position="417"/>
        <end position="511"/>
    </location>
</feature>
<proteinExistence type="predicted"/>
<feature type="region of interest" description="Disordered" evidence="2">
    <location>
        <begin position="57"/>
        <end position="79"/>
    </location>
</feature>
<dbReference type="Proteomes" id="UP001165080">
    <property type="component" value="Unassembled WGS sequence"/>
</dbReference>
<sequence>MLQKGIRRPPCGKARPSLLLNAATPRPSAPSSCAAVALAPQPSSRPLRPAFVTQAAALDSAAPPSPEAEEAVSSGPRVSPLRLTAEAETAAAAPMLTSRFIVPHFPTKPGQQLFLLGSTPELGEWDPHLAVPLEWREGHQHTATVRLPASRVVQVKLVLKENGKPVLPEEGSPRDIMLMPVNILDGSGGADAAAATSGADPQQQQQPADATAAAAAAAQEPAAAPTPSRPVGPPVDYQIMCHFGNPDATQVLRLPVVLPAKESGDRRVLCKFVVMLDGLKLEPRQYPMVVGSCEELGSWKAEAGVKLMRQVGGYWTRRVELPLSDGAIQAKVIICNPDGQAALWEPGTANRVLVARGAAAGGGSGGGSFMHIFVCRWSQPDYTAVVSVPVEYERADKDFVKQLDAAQREIGIMRRAVTAKSRQLQSLESELAASRRAERALREEVSGLRNDIAYMMQDVEVAQRGELEARNEAEELRQELQLLGASYERQISFLESKLDEMESEIVGLQEQLASAPHATTTYATTDDNGYYSSSPSSSSSFFESAASHEREEAPRVMTRSNWR</sequence>
<feature type="region of interest" description="Disordered" evidence="2">
    <location>
        <begin position="525"/>
        <end position="563"/>
    </location>
</feature>
<accession>A0A9W6BHJ8</accession>
<dbReference type="AlphaFoldDB" id="A0A9W6BHJ8"/>
<evidence type="ECO:0000313" key="4">
    <source>
        <dbReference type="EMBL" id="GLC51935.1"/>
    </source>
</evidence>
<feature type="compositionally biased region" description="Low complexity" evidence="2">
    <location>
        <begin position="532"/>
        <end position="545"/>
    </location>
</feature>
<dbReference type="PANTHER" id="PTHR15048">
    <property type="entry name" value="STARCH-BINDING DOMAIN-CONTAINING PROTEIN 1"/>
    <property type="match status" value="1"/>
</dbReference>
<dbReference type="OrthoDB" id="550577at2759"/>
<organism evidence="4 5">
    <name type="scientific">Pleodorina starrii</name>
    <dbReference type="NCBI Taxonomy" id="330485"/>
    <lineage>
        <taxon>Eukaryota</taxon>
        <taxon>Viridiplantae</taxon>
        <taxon>Chlorophyta</taxon>
        <taxon>core chlorophytes</taxon>
        <taxon>Chlorophyceae</taxon>
        <taxon>CS clade</taxon>
        <taxon>Chlamydomonadales</taxon>
        <taxon>Volvocaceae</taxon>
        <taxon>Pleodorina</taxon>
    </lineage>
</organism>